<feature type="transmembrane region" description="Helical" evidence="7">
    <location>
        <begin position="207"/>
        <end position="232"/>
    </location>
</feature>
<feature type="transmembrane region" description="Helical" evidence="7">
    <location>
        <begin position="88"/>
        <end position="110"/>
    </location>
</feature>
<dbReference type="Pfam" id="PF00528">
    <property type="entry name" value="BPD_transp_1"/>
    <property type="match status" value="1"/>
</dbReference>
<accession>A0A089YR28</accession>
<protein>
    <submittedName>
        <fullName evidence="9">Peptide ABC transporter permease</fullName>
    </submittedName>
</protein>
<dbReference type="PANTHER" id="PTHR43386">
    <property type="entry name" value="OLIGOPEPTIDE TRANSPORT SYSTEM PERMEASE PROTEIN APPC"/>
    <property type="match status" value="1"/>
</dbReference>
<comment type="subcellular location">
    <subcellularLocation>
        <location evidence="1 7">Cell membrane</location>
        <topology evidence="1 7">Multi-pass membrane protein</topology>
    </subcellularLocation>
</comment>
<sequence length="287" mass="30828">MSDLILESPALPLRTQRRPRRIRLGASLAIGFLTLVIVAAVAPQLFAHGDPLAIVPRDAFHPPGWAHWFGTDQSGRDIYSRVIHGARLSLFVGLAATALAMSIAIVLGLLGGLGGLRTDRGVGWLLEVLFAFPSLVLALLFVAIFGSGIGPLIIATGLGAAPGYARMVRGQVLAVRNAGYIEAARALGHPTRRIIWRQLLPNAMRPLIVTLTMGVGQAIVWASALSFLGLGARPPTPEWGTMLSMGRDFIANAWWLTFFPGLFIVLTTLSTTVAGRYLQQRLEGRLT</sequence>
<feature type="domain" description="ABC transmembrane type-1" evidence="8">
    <location>
        <begin position="86"/>
        <end position="275"/>
    </location>
</feature>
<dbReference type="RefSeq" id="WP_043190284.1">
    <property type="nucleotide sequence ID" value="NZ_CP009533.1"/>
</dbReference>
<dbReference type="PANTHER" id="PTHR43386:SF25">
    <property type="entry name" value="PEPTIDE ABC TRANSPORTER PERMEASE PROTEIN"/>
    <property type="match status" value="1"/>
</dbReference>
<evidence type="ECO:0000256" key="2">
    <source>
        <dbReference type="ARBA" id="ARBA00022448"/>
    </source>
</evidence>
<evidence type="ECO:0000313" key="10">
    <source>
        <dbReference type="Proteomes" id="UP000029499"/>
    </source>
</evidence>
<feature type="transmembrane region" description="Helical" evidence="7">
    <location>
        <begin position="149"/>
        <end position="167"/>
    </location>
</feature>
<dbReference type="InterPro" id="IPR000515">
    <property type="entry name" value="MetI-like"/>
</dbReference>
<dbReference type="eggNOG" id="COG1173">
    <property type="taxonomic scope" value="Bacteria"/>
</dbReference>
<dbReference type="CDD" id="cd06261">
    <property type="entry name" value="TM_PBP2"/>
    <property type="match status" value="1"/>
</dbReference>
<dbReference type="HOGENOM" id="CLU_028518_5_2_6"/>
<dbReference type="OrthoDB" id="9805884at2"/>
<keyword evidence="5 7" id="KW-1133">Transmembrane helix</keyword>
<reference evidence="9 10" key="1">
    <citation type="journal article" date="2015" name="J. Biotechnol.">
        <title>Complete genome sequence of Pseudomonas rhizosphaerae IH5T (=DSM 16299T), a phosphate-solubilizing rhizobacterium for bacterial biofertilizer.</title>
        <authorList>
            <person name="Kwak Y."/>
            <person name="Jung B.K."/>
            <person name="Shin J.H."/>
        </authorList>
    </citation>
    <scope>NUCLEOTIDE SEQUENCE [LARGE SCALE GENOMIC DNA]</scope>
    <source>
        <strain evidence="9">DSM 16299</strain>
    </source>
</reference>
<dbReference type="KEGG" id="prh:LT40_12055"/>
<keyword evidence="10" id="KW-1185">Reference proteome</keyword>
<evidence type="ECO:0000259" key="8">
    <source>
        <dbReference type="PROSITE" id="PS50928"/>
    </source>
</evidence>
<keyword evidence="4 7" id="KW-0812">Transmembrane</keyword>
<evidence type="ECO:0000313" key="9">
    <source>
        <dbReference type="EMBL" id="AIS18079.1"/>
    </source>
</evidence>
<dbReference type="InterPro" id="IPR035906">
    <property type="entry name" value="MetI-like_sf"/>
</dbReference>
<keyword evidence="3" id="KW-1003">Cell membrane</keyword>
<dbReference type="PROSITE" id="PS50928">
    <property type="entry name" value="ABC_TM1"/>
    <property type="match status" value="1"/>
</dbReference>
<dbReference type="InterPro" id="IPR050366">
    <property type="entry name" value="BP-dependent_transpt_permease"/>
</dbReference>
<evidence type="ECO:0000256" key="7">
    <source>
        <dbReference type="RuleBase" id="RU363032"/>
    </source>
</evidence>
<dbReference type="AlphaFoldDB" id="A0A089YR28"/>
<feature type="transmembrane region" description="Helical" evidence="7">
    <location>
        <begin position="122"/>
        <end position="143"/>
    </location>
</feature>
<evidence type="ECO:0000256" key="6">
    <source>
        <dbReference type="ARBA" id="ARBA00023136"/>
    </source>
</evidence>
<comment type="similarity">
    <text evidence="7">Belongs to the binding-protein-dependent transport system permease family.</text>
</comment>
<name>A0A089YR28_9PSED</name>
<keyword evidence="6 7" id="KW-0472">Membrane</keyword>
<proteinExistence type="inferred from homology"/>
<organism evidence="9 10">
    <name type="scientific">Pseudomonas rhizosphaerae</name>
    <dbReference type="NCBI Taxonomy" id="216142"/>
    <lineage>
        <taxon>Bacteria</taxon>
        <taxon>Pseudomonadati</taxon>
        <taxon>Pseudomonadota</taxon>
        <taxon>Gammaproteobacteria</taxon>
        <taxon>Pseudomonadales</taxon>
        <taxon>Pseudomonadaceae</taxon>
        <taxon>Pseudomonas</taxon>
    </lineage>
</organism>
<feature type="transmembrane region" description="Helical" evidence="7">
    <location>
        <begin position="24"/>
        <end position="46"/>
    </location>
</feature>
<dbReference type="SUPFAM" id="SSF161098">
    <property type="entry name" value="MetI-like"/>
    <property type="match status" value="1"/>
</dbReference>
<dbReference type="GO" id="GO:0055085">
    <property type="term" value="P:transmembrane transport"/>
    <property type="evidence" value="ECO:0007669"/>
    <property type="project" value="InterPro"/>
</dbReference>
<keyword evidence="2 7" id="KW-0813">Transport</keyword>
<dbReference type="STRING" id="216142.LT40_12055"/>
<evidence type="ECO:0000256" key="4">
    <source>
        <dbReference type="ARBA" id="ARBA00022692"/>
    </source>
</evidence>
<evidence type="ECO:0000256" key="1">
    <source>
        <dbReference type="ARBA" id="ARBA00004651"/>
    </source>
</evidence>
<dbReference type="Gene3D" id="1.10.3720.10">
    <property type="entry name" value="MetI-like"/>
    <property type="match status" value="1"/>
</dbReference>
<dbReference type="GO" id="GO:0005886">
    <property type="term" value="C:plasma membrane"/>
    <property type="evidence" value="ECO:0007669"/>
    <property type="project" value="UniProtKB-SubCell"/>
</dbReference>
<feature type="transmembrane region" description="Helical" evidence="7">
    <location>
        <begin position="252"/>
        <end position="278"/>
    </location>
</feature>
<evidence type="ECO:0000256" key="3">
    <source>
        <dbReference type="ARBA" id="ARBA00022475"/>
    </source>
</evidence>
<dbReference type="EMBL" id="CP009533">
    <property type="protein sequence ID" value="AIS18079.1"/>
    <property type="molecule type" value="Genomic_DNA"/>
</dbReference>
<dbReference type="Proteomes" id="UP000029499">
    <property type="component" value="Chromosome"/>
</dbReference>
<evidence type="ECO:0000256" key="5">
    <source>
        <dbReference type="ARBA" id="ARBA00022989"/>
    </source>
</evidence>
<gene>
    <name evidence="9" type="ORF">LT40_12055</name>
</gene>